<evidence type="ECO:0000313" key="7">
    <source>
        <dbReference type="EMBL" id="ARU98357.1"/>
    </source>
</evidence>
<keyword evidence="2" id="KW-0479">Metal-binding</keyword>
<dbReference type="SUPFAM" id="SSF53187">
    <property type="entry name" value="Zn-dependent exopeptidases"/>
    <property type="match status" value="1"/>
</dbReference>
<keyword evidence="3" id="KW-0378">Hydrolase</keyword>
<evidence type="ECO:0000256" key="2">
    <source>
        <dbReference type="ARBA" id="ARBA00022723"/>
    </source>
</evidence>
<dbReference type="Proteomes" id="UP000195729">
    <property type="component" value="Chromosome"/>
</dbReference>
<feature type="domain" description="Succinylglutamate desuccinylase/Aspartoacylase catalytic" evidence="5">
    <location>
        <begin position="40"/>
        <end position="135"/>
    </location>
</feature>
<evidence type="ECO:0000256" key="4">
    <source>
        <dbReference type="ARBA" id="ARBA00022833"/>
    </source>
</evidence>
<name>A0A1Y0LKF9_TATCI</name>
<evidence type="ECO:0000256" key="1">
    <source>
        <dbReference type="ARBA" id="ARBA00001947"/>
    </source>
</evidence>
<accession>A0A1Y0LKF9</accession>
<dbReference type="PANTHER" id="PTHR37326:SF1">
    <property type="entry name" value="BLL3975 PROTEIN"/>
    <property type="match status" value="1"/>
</dbReference>
<dbReference type="KEGG" id="tci:A7K98_11355"/>
<dbReference type="Gene3D" id="2.40.50.100">
    <property type="match status" value="1"/>
</dbReference>
<dbReference type="EMBL" id="CP015581">
    <property type="protein sequence ID" value="ARU98357.1"/>
    <property type="molecule type" value="Genomic_DNA"/>
</dbReference>
<dbReference type="Pfam" id="PF24827">
    <property type="entry name" value="AstE_AspA_cat"/>
    <property type="match status" value="1"/>
</dbReference>
<protein>
    <recommendedName>
        <fullName evidence="5">Succinylglutamate desuccinylase/Aspartoacylase catalytic domain-containing protein</fullName>
    </recommendedName>
</protein>
<dbReference type="GO" id="GO:0016788">
    <property type="term" value="F:hydrolase activity, acting on ester bonds"/>
    <property type="evidence" value="ECO:0007669"/>
    <property type="project" value="InterPro"/>
</dbReference>
<dbReference type="InterPro" id="IPR053138">
    <property type="entry name" value="N-alpha-Ac-DABA_deacetylase"/>
</dbReference>
<dbReference type="RefSeq" id="WP_198361103.1">
    <property type="nucleotide sequence ID" value="NZ_CP015579.1"/>
</dbReference>
<dbReference type="PANTHER" id="PTHR37326">
    <property type="entry name" value="BLL3975 PROTEIN"/>
    <property type="match status" value="1"/>
</dbReference>
<dbReference type="EMBL" id="CP015579">
    <property type="protein sequence ID" value="ARU94317.1"/>
    <property type="molecule type" value="Genomic_DNA"/>
</dbReference>
<keyword evidence="8" id="KW-1185">Reference proteome</keyword>
<dbReference type="GO" id="GO:0046872">
    <property type="term" value="F:metal ion binding"/>
    <property type="evidence" value="ECO:0007669"/>
    <property type="project" value="UniProtKB-KW"/>
</dbReference>
<organism evidence="6 9">
    <name type="scientific">Tatumella citrea</name>
    <name type="common">Pantoea citrea</name>
    <dbReference type="NCBI Taxonomy" id="53336"/>
    <lineage>
        <taxon>Bacteria</taxon>
        <taxon>Pseudomonadati</taxon>
        <taxon>Pseudomonadota</taxon>
        <taxon>Gammaproteobacteria</taxon>
        <taxon>Enterobacterales</taxon>
        <taxon>Erwiniaceae</taxon>
        <taxon>Tatumella</taxon>
    </lineage>
</organism>
<evidence type="ECO:0000313" key="8">
    <source>
        <dbReference type="Proteomes" id="UP000195729"/>
    </source>
</evidence>
<sequence>MMNNDDQTAVTASQYPLVALESGTEHVVTAYRFGEQGARPKAYLQAGLHADEFPGMLALHYLLPMLEQAQQRGKLTGEIVLLPQANPLGLTQHHQGFLNGRYESETGSNFNRDFPDLAAAVGEKLADKLGADAQENIALIRAEMSAALAEITPETAIDSLRHTLLTLAYDADLVFDLHADNQALVHMYTGPALWPDASDIAAELDARAILLADLSGGNPFDEACSAPWWQLAERFPGNPIPPACLATTLELGSNDDVDIRQAQDQAAALYRLLERRGVISGPEASALPALRCEATPLAAMSQVKAPQAGLVAYHLRLGDTVKKGELIATIIDPLNGSAEVLAETDGVLFARHSQTYAWPGKIIGKVAGTEPLDDRQGLLLSD</sequence>
<evidence type="ECO:0000313" key="6">
    <source>
        <dbReference type="EMBL" id="ARU94317.1"/>
    </source>
</evidence>
<dbReference type="Proteomes" id="UP000195814">
    <property type="component" value="Chromosome"/>
</dbReference>
<gene>
    <name evidence="6" type="ORF">A7K98_11355</name>
    <name evidence="7" type="ORF">A7K99_11355</name>
</gene>
<dbReference type="CDD" id="cd06250">
    <property type="entry name" value="M14_PaAOTO_like"/>
    <property type="match status" value="1"/>
</dbReference>
<dbReference type="Gene3D" id="3.40.630.10">
    <property type="entry name" value="Zn peptidases"/>
    <property type="match status" value="1"/>
</dbReference>
<comment type="cofactor">
    <cofactor evidence="1">
        <name>Zn(2+)</name>
        <dbReference type="ChEBI" id="CHEBI:29105"/>
    </cofactor>
</comment>
<evidence type="ECO:0000256" key="3">
    <source>
        <dbReference type="ARBA" id="ARBA00022801"/>
    </source>
</evidence>
<keyword evidence="4" id="KW-0862">Zinc</keyword>
<reference evidence="8 9" key="1">
    <citation type="submission" date="2016-05" db="EMBL/GenBank/DDBJ databases">
        <title>Complete genome sequence of two 2,5-diketo-D-glunonic acid producing strain Tatumella citrea.</title>
        <authorList>
            <person name="Duan C."/>
            <person name="Yang J."/>
            <person name="Yang S."/>
        </authorList>
    </citation>
    <scope>NUCLEOTIDE SEQUENCE [LARGE SCALE GENOMIC DNA]</scope>
    <source>
        <strain evidence="7 8">ATCC 39140</strain>
        <strain evidence="6 9">DSM 13699</strain>
    </source>
</reference>
<dbReference type="InterPro" id="IPR055438">
    <property type="entry name" value="AstE_AspA_cat"/>
</dbReference>
<evidence type="ECO:0000259" key="5">
    <source>
        <dbReference type="Pfam" id="PF24827"/>
    </source>
</evidence>
<proteinExistence type="predicted"/>
<dbReference type="AlphaFoldDB" id="A0A1Y0LKF9"/>
<evidence type="ECO:0000313" key="9">
    <source>
        <dbReference type="Proteomes" id="UP000195814"/>
    </source>
</evidence>